<dbReference type="AlphaFoldDB" id="A0A4P6ZGN1"/>
<organism evidence="1 2">
    <name type="scientific">Chryseobacterium salivictor</name>
    <dbReference type="NCBI Taxonomy" id="2547600"/>
    <lineage>
        <taxon>Bacteria</taxon>
        <taxon>Pseudomonadati</taxon>
        <taxon>Bacteroidota</taxon>
        <taxon>Flavobacteriia</taxon>
        <taxon>Flavobacteriales</taxon>
        <taxon>Weeksellaceae</taxon>
        <taxon>Chryseobacterium group</taxon>
        <taxon>Chryseobacterium</taxon>
    </lineage>
</organism>
<accession>A0A4P6ZGN1</accession>
<dbReference type="Proteomes" id="UP000294419">
    <property type="component" value="Chromosome"/>
</dbReference>
<dbReference type="KEGG" id="csal:NBC122_02062"/>
<keyword evidence="2" id="KW-1185">Reference proteome</keyword>
<sequence>MINVINKNYNKIIFSLTLHKFYITLKELELIGL</sequence>
<evidence type="ECO:0000313" key="1">
    <source>
        <dbReference type="EMBL" id="QBO58870.1"/>
    </source>
</evidence>
<dbReference type="EMBL" id="CP037954">
    <property type="protein sequence ID" value="QBO58870.1"/>
    <property type="molecule type" value="Genomic_DNA"/>
</dbReference>
<evidence type="ECO:0000313" key="2">
    <source>
        <dbReference type="Proteomes" id="UP000294419"/>
    </source>
</evidence>
<name>A0A4P6ZGN1_9FLAO</name>
<reference evidence="1 2" key="1">
    <citation type="submission" date="2019-03" db="EMBL/GenBank/DDBJ databases">
        <authorList>
            <person name="Kim H."/>
            <person name="Yu S.-M."/>
        </authorList>
    </citation>
    <scope>NUCLEOTIDE SEQUENCE [LARGE SCALE GENOMIC DNA]</scope>
    <source>
        <strain evidence="1 2">NBC122</strain>
    </source>
</reference>
<proteinExistence type="predicted"/>
<gene>
    <name evidence="1" type="ORF">NBC122_02062</name>
</gene>
<protein>
    <submittedName>
        <fullName evidence="1">Uncharacterized protein</fullName>
    </submittedName>
</protein>